<organism evidence="14 15">
    <name type="scientific">Hevea brasiliensis</name>
    <name type="common">Para rubber tree</name>
    <name type="synonym">Siphonia brasiliensis</name>
    <dbReference type="NCBI Taxonomy" id="3981"/>
    <lineage>
        <taxon>Eukaryota</taxon>
        <taxon>Viridiplantae</taxon>
        <taxon>Streptophyta</taxon>
        <taxon>Embryophyta</taxon>
        <taxon>Tracheophyta</taxon>
        <taxon>Spermatophyta</taxon>
        <taxon>Magnoliopsida</taxon>
        <taxon>eudicotyledons</taxon>
        <taxon>Gunneridae</taxon>
        <taxon>Pentapetalae</taxon>
        <taxon>rosids</taxon>
        <taxon>fabids</taxon>
        <taxon>Malpighiales</taxon>
        <taxon>Euphorbiaceae</taxon>
        <taxon>Crotonoideae</taxon>
        <taxon>Micrandreae</taxon>
        <taxon>Hevea</taxon>
    </lineage>
</organism>
<dbReference type="Pfam" id="PF02183">
    <property type="entry name" value="HALZ"/>
    <property type="match status" value="1"/>
</dbReference>
<keyword evidence="4 8" id="KW-0371">Homeobox</keyword>
<dbReference type="PRINTS" id="PR00031">
    <property type="entry name" value="HTHREPRESSR"/>
</dbReference>
<evidence type="ECO:0000256" key="3">
    <source>
        <dbReference type="ARBA" id="ARBA00023125"/>
    </source>
</evidence>
<evidence type="ECO:0000256" key="10">
    <source>
        <dbReference type="RuleBase" id="RU369038"/>
    </source>
</evidence>
<dbReference type="GO" id="GO:0000981">
    <property type="term" value="F:DNA-binding transcription factor activity, RNA polymerase II-specific"/>
    <property type="evidence" value="ECO:0007669"/>
    <property type="project" value="UniProtKB-UniRule"/>
</dbReference>
<protein>
    <recommendedName>
        <fullName evidence="10">Homeobox-leucine zipper protein</fullName>
    </recommendedName>
    <alternativeName>
        <fullName evidence="10">HD-ZIP protein</fullName>
    </alternativeName>
    <alternativeName>
        <fullName evidence="10">Homeodomain transcription factor</fullName>
    </alternativeName>
</protein>
<evidence type="ECO:0000313" key="14">
    <source>
        <dbReference type="EMBL" id="KAF2302419.1"/>
    </source>
</evidence>
<keyword evidence="11" id="KW-0175">Coiled coil</keyword>
<comment type="subcellular location">
    <subcellularLocation>
        <location evidence="1 8 9">Nucleus</location>
    </subcellularLocation>
</comment>
<dbReference type="PROSITE" id="PS50071">
    <property type="entry name" value="HOMEOBOX_2"/>
    <property type="match status" value="1"/>
</dbReference>
<dbReference type="PANTHER" id="PTHR24326">
    <property type="entry name" value="HOMEOBOX-LEUCINE ZIPPER PROTEIN"/>
    <property type="match status" value="1"/>
</dbReference>
<comment type="function">
    <text evidence="10">Transcription factor.</text>
</comment>
<feature type="DNA-binding region" description="Homeobox" evidence="8">
    <location>
        <begin position="77"/>
        <end position="136"/>
    </location>
</feature>
<dbReference type="SMART" id="SM00389">
    <property type="entry name" value="HOX"/>
    <property type="match status" value="1"/>
</dbReference>
<evidence type="ECO:0000256" key="8">
    <source>
        <dbReference type="PROSITE-ProRule" id="PRU00108"/>
    </source>
</evidence>
<dbReference type="GO" id="GO:0000976">
    <property type="term" value="F:transcription cis-regulatory region binding"/>
    <property type="evidence" value="ECO:0007669"/>
    <property type="project" value="UniProtKB-ARBA"/>
</dbReference>
<keyword evidence="2 10" id="KW-0805">Transcription regulation</keyword>
<dbReference type="InterPro" id="IPR017970">
    <property type="entry name" value="Homeobox_CS"/>
</dbReference>
<dbReference type="InterPro" id="IPR045224">
    <property type="entry name" value="HDZip_class_I_plant"/>
</dbReference>
<evidence type="ECO:0000256" key="12">
    <source>
        <dbReference type="SAM" id="MobiDB-lite"/>
    </source>
</evidence>
<dbReference type="PANTHER" id="PTHR24326:SF610">
    <property type="entry name" value="HOMEOBOX-LEUCINE ZIPPER PROTEIN"/>
    <property type="match status" value="1"/>
</dbReference>
<evidence type="ECO:0000259" key="13">
    <source>
        <dbReference type="PROSITE" id="PS50071"/>
    </source>
</evidence>
<dbReference type="AlphaFoldDB" id="A0A6A6LS30"/>
<dbReference type="InterPro" id="IPR001356">
    <property type="entry name" value="HD"/>
</dbReference>
<gene>
    <name evidence="14" type="ORF">GH714_036256</name>
</gene>
<dbReference type="InterPro" id="IPR000047">
    <property type="entry name" value="HTH_motif"/>
</dbReference>
<dbReference type="CDD" id="cd00086">
    <property type="entry name" value="homeodomain"/>
    <property type="match status" value="1"/>
</dbReference>
<feature type="coiled-coil region" evidence="11">
    <location>
        <begin position="127"/>
        <end position="175"/>
    </location>
</feature>
<reference evidence="14 15" key="1">
    <citation type="journal article" date="2020" name="Mol. Plant">
        <title>The Chromosome-Based Rubber Tree Genome Provides New Insights into Spurge Genome Evolution and Rubber Biosynthesis.</title>
        <authorList>
            <person name="Liu J."/>
            <person name="Shi C."/>
            <person name="Shi C.C."/>
            <person name="Li W."/>
            <person name="Zhang Q.J."/>
            <person name="Zhang Y."/>
            <person name="Li K."/>
            <person name="Lu H.F."/>
            <person name="Shi C."/>
            <person name="Zhu S.T."/>
            <person name="Xiao Z.Y."/>
            <person name="Nan H."/>
            <person name="Yue Y."/>
            <person name="Zhu X.G."/>
            <person name="Wu Y."/>
            <person name="Hong X.N."/>
            <person name="Fan G.Y."/>
            <person name="Tong Y."/>
            <person name="Zhang D."/>
            <person name="Mao C.L."/>
            <person name="Liu Y.L."/>
            <person name="Hao S.J."/>
            <person name="Liu W.Q."/>
            <person name="Lv M.Q."/>
            <person name="Zhang H.B."/>
            <person name="Liu Y."/>
            <person name="Hu-Tang G.R."/>
            <person name="Wang J.P."/>
            <person name="Wang J.H."/>
            <person name="Sun Y.H."/>
            <person name="Ni S.B."/>
            <person name="Chen W.B."/>
            <person name="Zhang X.C."/>
            <person name="Jiao Y.N."/>
            <person name="Eichler E.E."/>
            <person name="Li G.H."/>
            <person name="Liu X."/>
            <person name="Gao L.Z."/>
        </authorList>
    </citation>
    <scope>NUCLEOTIDE SEQUENCE [LARGE SCALE GENOMIC DNA]</scope>
    <source>
        <strain evidence="15">cv. GT1</strain>
        <tissue evidence="14">Leaf</tissue>
    </source>
</reference>
<feature type="region of interest" description="Disordered" evidence="12">
    <location>
        <begin position="207"/>
        <end position="240"/>
    </location>
</feature>
<evidence type="ECO:0000256" key="1">
    <source>
        <dbReference type="ARBA" id="ARBA00004123"/>
    </source>
</evidence>
<dbReference type="PROSITE" id="PS00027">
    <property type="entry name" value="HOMEOBOX_1"/>
    <property type="match status" value="1"/>
</dbReference>
<dbReference type="Proteomes" id="UP000467840">
    <property type="component" value="Chromosome 4"/>
</dbReference>
<dbReference type="Gene3D" id="1.10.10.60">
    <property type="entry name" value="Homeodomain-like"/>
    <property type="match status" value="1"/>
</dbReference>
<dbReference type="SUPFAM" id="SSF46689">
    <property type="entry name" value="Homeodomain-like"/>
    <property type="match status" value="1"/>
</dbReference>
<keyword evidence="3 8" id="KW-0238">DNA-binding</keyword>
<evidence type="ECO:0000256" key="6">
    <source>
        <dbReference type="ARBA" id="ARBA00023242"/>
    </source>
</evidence>
<keyword evidence="15" id="KW-1185">Reference proteome</keyword>
<comment type="caution">
    <text evidence="14">The sequence shown here is derived from an EMBL/GenBank/DDBJ whole genome shotgun (WGS) entry which is preliminary data.</text>
</comment>
<comment type="similarity">
    <text evidence="7 10">Belongs to the HD-ZIP homeobox family. Class I subfamily.</text>
</comment>
<dbReference type="GO" id="GO:0005634">
    <property type="term" value="C:nucleus"/>
    <property type="evidence" value="ECO:0007669"/>
    <property type="project" value="UniProtKB-SubCell"/>
</dbReference>
<keyword evidence="6 8" id="KW-0539">Nucleus</keyword>
<accession>A0A6A6LS30</accession>
<name>A0A6A6LS30_HEVBR</name>
<dbReference type="Pfam" id="PF00046">
    <property type="entry name" value="Homeodomain"/>
    <property type="match status" value="1"/>
</dbReference>
<evidence type="ECO:0000256" key="2">
    <source>
        <dbReference type="ARBA" id="ARBA00023015"/>
    </source>
</evidence>
<evidence type="ECO:0000256" key="7">
    <source>
        <dbReference type="ARBA" id="ARBA00025748"/>
    </source>
</evidence>
<evidence type="ECO:0000256" key="11">
    <source>
        <dbReference type="SAM" id="Coils"/>
    </source>
</evidence>
<dbReference type="GO" id="GO:0045893">
    <property type="term" value="P:positive regulation of DNA-templated transcription"/>
    <property type="evidence" value="ECO:0007669"/>
    <property type="project" value="TreeGrafter"/>
</dbReference>
<sequence>MAGDQVCDGSNMSVSLQIDNPSRDSLWIPTSSIAFYGAKSMVNFENDGGGDTFDKPFFQASVKEENGDEDFDVCLNPPGKKRRLKASQVQFLERNFEVENKLEPERKIQLAKELGLQPRQVAIWFQNRRARFKNKQLEKDYDSLKTSYDRLKVDYDNLLKEKENLKMSEEGIENLEPIEAMNSPNVELQNPVPKTVPEVVSDASLRVTPKQEEASSAKSDVFDSDSPHSFLEPGDSSHILNQTNPISRKMKKMNLAGAFCPHHTSQNSTMIHLQIHVVMDSQWKTNLFGPGLRVHIIFHK</sequence>
<dbReference type="InterPro" id="IPR003106">
    <property type="entry name" value="Leu_zip_homeo"/>
</dbReference>
<evidence type="ECO:0000256" key="5">
    <source>
        <dbReference type="ARBA" id="ARBA00023163"/>
    </source>
</evidence>
<dbReference type="FunFam" id="1.10.10.60:FF:000144">
    <property type="entry name" value="homeobox-leucine zipper protein ATHB-6-like"/>
    <property type="match status" value="1"/>
</dbReference>
<keyword evidence="5 10" id="KW-0804">Transcription</keyword>
<dbReference type="InterPro" id="IPR009057">
    <property type="entry name" value="Homeodomain-like_sf"/>
</dbReference>
<dbReference type="EMBL" id="JAAGAX010000010">
    <property type="protein sequence ID" value="KAF2302419.1"/>
    <property type="molecule type" value="Genomic_DNA"/>
</dbReference>
<proteinExistence type="inferred from homology"/>
<evidence type="ECO:0000256" key="4">
    <source>
        <dbReference type="ARBA" id="ARBA00023155"/>
    </source>
</evidence>
<feature type="domain" description="Homeobox" evidence="13">
    <location>
        <begin position="75"/>
        <end position="135"/>
    </location>
</feature>
<evidence type="ECO:0000313" key="15">
    <source>
        <dbReference type="Proteomes" id="UP000467840"/>
    </source>
</evidence>
<evidence type="ECO:0000256" key="9">
    <source>
        <dbReference type="RuleBase" id="RU000682"/>
    </source>
</evidence>